<keyword evidence="9" id="KW-0539">Nucleus</keyword>
<evidence type="ECO:0000259" key="13">
    <source>
        <dbReference type="SMART" id="SM00739"/>
    </source>
</evidence>
<keyword evidence="5" id="KW-0597">Phosphoprotein</keyword>
<dbReference type="InterPro" id="IPR027791">
    <property type="entry name" value="Galactosyl_T_C"/>
</dbReference>
<dbReference type="InterPro" id="IPR039915">
    <property type="entry name" value="TACC"/>
</dbReference>
<dbReference type="PANTHER" id="PTHR13924">
    <property type="entry name" value="TRANSFORMING ACIDIC COILED-COIL CONTAINING PROTEIN 1/2"/>
    <property type="match status" value="1"/>
</dbReference>
<dbReference type="InterPro" id="IPR007707">
    <property type="entry name" value="TACC_C"/>
</dbReference>
<feature type="compositionally biased region" description="Polar residues" evidence="11">
    <location>
        <begin position="117"/>
        <end position="131"/>
    </location>
</feature>
<sequence>MTDNRTIGGGGVGGYNINWDEIDENTNPFGLGAAFRGNKLASSPPITSAAPGNAHESAESSHPDLSVYPPESVEEGNSNKFPEVVEASNSVSKNTKSETAKIKQNTRGLRPTPPVRTVSNTNSVDASNKNVSGDVAQSAETHVSDNADIPPPSNFSAKELVEGQFTHEGRSRRNSNSSAATFDLASGNPSLLPEVESDVPLSVDEELASLRADKEHLTTIVADMQRCIAEYERSLRQLAEEKARAEESAKESVIDIISERDQAVEEISTIEKAFGDLHRRFEKSKQIIEGFKSNEEALKRAAQEYQDQLKRQEQRYQALKVHAEQQLTKIAEETERAKRANEDEVTRLRAAIKRSELRIHSLESQLEQKVRENTELTKICDELLKLADEVESREAPIDYVTSFEGCASQCKSDRHEKELVIPLRIARPDTLNLLHRKTIGRDNSADMSVGTLNSSSLAPSTAEDNEISVAEAVVDPDYNQVPVEGFGLALLKGMGLKEGDIKQRTSECFAAKLRLKGLGLGADHRVLLKSRQKTEVDSEKLLWKVGAKCQIVYGRNEGRYGVIKGMDGDIGRIMVELAATKQIVNVMQATVRLVSSSEFENFGHYLNMAGAKQYNVDEIANANRIKCQGEVAVKPCSPKRKKEDQSNRSSQSTWLRKGLIVRYLNKRSKYYLRKIKVLSVSASQSHSYQCSCETEGGRTLQNIYESDLKPTVPKHLGETVVVIRGQYLGKTGSLIERNDRSLRARISLHATAEEISLHYAGLVSGDGVVGIPWSPSIGLIESPRWAALYLTSISSFSHEHIELFADPSGEVIFFRQRDGPFVPSLKLLHKYPFLLPQLQIDRGAIKHVLNGSNIMCPGLTSPGAKLCDVPANTVVAIMAEGKEHAVAVGVTTMSTNEMLDVNKNIGLTFSRMSNGSKACYSVCSLRPFKKYGLPVLAASILILTAWKIIQPDYKCANKTSYLNRKGVPHTFYIVNQADDYRFNRGSLLNVGVRESEIMESQHFESSMSERTQPQPACSMLALHDVDLLPTDEDLRYIGGAIIISRESYKLINGFSNRFWGWGQEDDEFGLRIREANLVIQSERKPMVITPKFQHLHSATYKRERGPYDAQMAYLRDHTSGLNTTQYTVLSRVSAEISNVSAWILNVQLYCDTLTTPYCRRDA</sequence>
<dbReference type="InterPro" id="IPR029044">
    <property type="entry name" value="Nucleotide-diphossugar_trans"/>
</dbReference>
<evidence type="ECO:0000256" key="9">
    <source>
        <dbReference type="ARBA" id="ARBA00023242"/>
    </source>
</evidence>
<keyword evidence="6" id="KW-0808">Transferase</keyword>
<dbReference type="SMART" id="SM00739">
    <property type="entry name" value="KOW"/>
    <property type="match status" value="2"/>
</dbReference>
<dbReference type="Proteomes" id="UP001651158">
    <property type="component" value="Unassembled WGS sequence"/>
</dbReference>
<keyword evidence="7 10" id="KW-0175">Coiled coil</keyword>
<evidence type="ECO:0000256" key="8">
    <source>
        <dbReference type="ARBA" id="ARBA00023212"/>
    </source>
</evidence>
<feature type="coiled-coil region" evidence="10">
    <location>
        <begin position="221"/>
        <end position="255"/>
    </location>
</feature>
<feature type="region of interest" description="Disordered" evidence="11">
    <location>
        <begin position="34"/>
        <end position="155"/>
    </location>
</feature>
<dbReference type="Gene3D" id="3.10.400.20">
    <property type="match status" value="1"/>
</dbReference>
<dbReference type="Pfam" id="PF02709">
    <property type="entry name" value="Glyco_transf_7C"/>
    <property type="match status" value="1"/>
</dbReference>
<protein>
    <submittedName>
        <fullName evidence="14">Uncharacterized protein</fullName>
    </submittedName>
</protein>
<gene>
    <name evidence="14" type="ORF">TcWFU_004026</name>
</gene>
<dbReference type="InterPro" id="IPR004521">
    <property type="entry name" value="Uncharacterised_CHP00451"/>
</dbReference>
<evidence type="ECO:0000256" key="5">
    <source>
        <dbReference type="ARBA" id="ARBA00022553"/>
    </source>
</evidence>
<keyword evidence="15" id="KW-1185">Reference proteome</keyword>
<evidence type="ECO:0000256" key="4">
    <source>
        <dbReference type="ARBA" id="ARBA00022490"/>
    </source>
</evidence>
<evidence type="ECO:0000256" key="3">
    <source>
        <dbReference type="ARBA" id="ARBA00009423"/>
    </source>
</evidence>
<name>A0ABR4QQ91_9CEST</name>
<evidence type="ECO:0000256" key="7">
    <source>
        <dbReference type="ARBA" id="ARBA00023054"/>
    </source>
</evidence>
<evidence type="ECO:0000256" key="2">
    <source>
        <dbReference type="ARBA" id="ARBA00004245"/>
    </source>
</evidence>
<feature type="domain" description="PUA" evidence="12">
    <location>
        <begin position="836"/>
        <end position="912"/>
    </location>
</feature>
<feature type="coiled-coil region" evidence="10">
    <location>
        <begin position="288"/>
        <end position="379"/>
    </location>
</feature>
<dbReference type="SMART" id="SM00359">
    <property type="entry name" value="PUA"/>
    <property type="match status" value="1"/>
</dbReference>
<evidence type="ECO:0000313" key="15">
    <source>
        <dbReference type="Proteomes" id="UP001651158"/>
    </source>
</evidence>
<organism evidence="14 15">
    <name type="scientific">Taenia crassiceps</name>
    <dbReference type="NCBI Taxonomy" id="6207"/>
    <lineage>
        <taxon>Eukaryota</taxon>
        <taxon>Metazoa</taxon>
        <taxon>Spiralia</taxon>
        <taxon>Lophotrochozoa</taxon>
        <taxon>Platyhelminthes</taxon>
        <taxon>Cestoda</taxon>
        <taxon>Eucestoda</taxon>
        <taxon>Cyclophyllidea</taxon>
        <taxon>Taeniidae</taxon>
        <taxon>Taenia</taxon>
    </lineage>
</organism>
<dbReference type="InterPro" id="IPR002478">
    <property type="entry name" value="PUA"/>
</dbReference>
<evidence type="ECO:0000256" key="10">
    <source>
        <dbReference type="SAM" id="Coils"/>
    </source>
</evidence>
<evidence type="ECO:0000256" key="11">
    <source>
        <dbReference type="SAM" id="MobiDB-lite"/>
    </source>
</evidence>
<dbReference type="Pfam" id="PF01472">
    <property type="entry name" value="PUA"/>
    <property type="match status" value="1"/>
</dbReference>
<keyword evidence="8" id="KW-0206">Cytoskeleton</keyword>
<feature type="domain" description="KOW" evidence="13">
    <location>
        <begin position="713"/>
        <end position="740"/>
    </location>
</feature>
<comment type="similarity">
    <text evidence="3">Belongs to the TACC family.</text>
</comment>
<dbReference type="PROSITE" id="PS50890">
    <property type="entry name" value="PUA"/>
    <property type="match status" value="1"/>
</dbReference>
<dbReference type="Gene3D" id="1.20.5.1700">
    <property type="match status" value="1"/>
</dbReference>
<dbReference type="CDD" id="cd21155">
    <property type="entry name" value="PUA_MCTS-1-like"/>
    <property type="match status" value="1"/>
</dbReference>
<dbReference type="EMBL" id="JAKROA010000001">
    <property type="protein sequence ID" value="KAL5111885.1"/>
    <property type="molecule type" value="Genomic_DNA"/>
</dbReference>
<dbReference type="Pfam" id="PF05010">
    <property type="entry name" value="TACC_C"/>
    <property type="match status" value="1"/>
</dbReference>
<dbReference type="PRINTS" id="PR02050">
    <property type="entry name" value="B14GALTRFASE"/>
</dbReference>
<proteinExistence type="inferred from homology"/>
<dbReference type="SUPFAM" id="SSF53448">
    <property type="entry name" value="Nucleotide-diphospho-sugar transferases"/>
    <property type="match status" value="1"/>
</dbReference>
<comment type="subcellular location">
    <subcellularLocation>
        <location evidence="2">Cytoplasm</location>
        <location evidence="2">Cytoskeleton</location>
    </subcellularLocation>
    <subcellularLocation>
        <location evidence="1">Nucleus</location>
    </subcellularLocation>
</comment>
<feature type="domain" description="KOW" evidence="13">
    <location>
        <begin position="542"/>
        <end position="569"/>
    </location>
</feature>
<evidence type="ECO:0000313" key="14">
    <source>
        <dbReference type="EMBL" id="KAL5111885.1"/>
    </source>
</evidence>
<evidence type="ECO:0000259" key="12">
    <source>
        <dbReference type="SMART" id="SM00359"/>
    </source>
</evidence>
<dbReference type="InterPro" id="IPR003859">
    <property type="entry name" value="Galactosyl_T"/>
</dbReference>
<evidence type="ECO:0000256" key="1">
    <source>
        <dbReference type="ARBA" id="ARBA00004123"/>
    </source>
</evidence>
<keyword evidence="4" id="KW-0963">Cytoplasm</keyword>
<comment type="caution">
    <text evidence="14">The sequence shown here is derived from an EMBL/GenBank/DDBJ whole genome shotgun (WGS) entry which is preliminary data.</text>
</comment>
<dbReference type="InterPro" id="IPR026822">
    <property type="entry name" value="Spp2/MOS2_G-patch"/>
</dbReference>
<dbReference type="InterPro" id="IPR015947">
    <property type="entry name" value="PUA-like_sf"/>
</dbReference>
<dbReference type="NCBIfam" id="TIGR00451">
    <property type="entry name" value="unchar_dom_2"/>
    <property type="match status" value="1"/>
</dbReference>
<reference evidence="14 15" key="1">
    <citation type="journal article" date="2022" name="Front. Cell. Infect. Microbiol.">
        <title>The Genomes of Two Strains of Taenia crassiceps the Animal Model for the Study of Human Cysticercosis.</title>
        <authorList>
            <person name="Bobes R.J."/>
            <person name="Estrada K."/>
            <person name="Rios-Valencia D.G."/>
            <person name="Calderon-Gallegos A."/>
            <person name="de la Torre P."/>
            <person name="Carrero J.C."/>
            <person name="Sanchez-Flores A."/>
            <person name="Laclette J.P."/>
        </authorList>
    </citation>
    <scope>NUCLEOTIDE SEQUENCE [LARGE SCALE GENOMIC DNA]</scope>
    <source>
        <strain evidence="14">WFUcys</strain>
    </source>
</reference>
<dbReference type="SUPFAM" id="SSF88697">
    <property type="entry name" value="PUA domain-like"/>
    <property type="match status" value="1"/>
</dbReference>
<evidence type="ECO:0000256" key="6">
    <source>
        <dbReference type="ARBA" id="ARBA00022679"/>
    </source>
</evidence>
<dbReference type="InterPro" id="IPR005824">
    <property type="entry name" value="KOW"/>
</dbReference>
<dbReference type="PANTHER" id="PTHR13924:SF10">
    <property type="entry name" value="TRANSFORMING ACIDIC COILED-COIL PROTEIN, ISOFORM K"/>
    <property type="match status" value="1"/>
</dbReference>
<accession>A0ABR4QQ91</accession>
<dbReference type="Gene3D" id="3.90.550.10">
    <property type="entry name" value="Spore Coat Polysaccharide Biosynthesis Protein SpsA, Chain A"/>
    <property type="match status" value="2"/>
</dbReference>
<dbReference type="Pfam" id="PF12656">
    <property type="entry name" value="G-patch_2"/>
    <property type="match status" value="1"/>
</dbReference>